<evidence type="ECO:0000313" key="1">
    <source>
        <dbReference type="EMBL" id="MBX42642.1"/>
    </source>
</evidence>
<sequence>MEEIMFQTHRPTYLETIGRPEILIQIIIVSPCRMLSCPTFAFLSFLMYNTVYGGNYIPKK</sequence>
<reference evidence="1" key="1">
    <citation type="submission" date="2018-02" db="EMBL/GenBank/DDBJ databases">
        <title>Rhizophora mucronata_Transcriptome.</title>
        <authorList>
            <person name="Meera S.P."/>
            <person name="Sreeshan A."/>
            <person name="Augustine A."/>
        </authorList>
    </citation>
    <scope>NUCLEOTIDE SEQUENCE</scope>
    <source>
        <tissue evidence="1">Leaf</tissue>
    </source>
</reference>
<dbReference type="AlphaFoldDB" id="A0A2P2NJH8"/>
<name>A0A2P2NJH8_RHIMU</name>
<dbReference type="EMBL" id="GGEC01062158">
    <property type="protein sequence ID" value="MBX42642.1"/>
    <property type="molecule type" value="Transcribed_RNA"/>
</dbReference>
<accession>A0A2P2NJH8</accession>
<protein>
    <submittedName>
        <fullName evidence="1">Uncharacterized protein</fullName>
    </submittedName>
</protein>
<proteinExistence type="predicted"/>
<organism evidence="1">
    <name type="scientific">Rhizophora mucronata</name>
    <name type="common">Asiatic mangrove</name>
    <dbReference type="NCBI Taxonomy" id="61149"/>
    <lineage>
        <taxon>Eukaryota</taxon>
        <taxon>Viridiplantae</taxon>
        <taxon>Streptophyta</taxon>
        <taxon>Embryophyta</taxon>
        <taxon>Tracheophyta</taxon>
        <taxon>Spermatophyta</taxon>
        <taxon>Magnoliopsida</taxon>
        <taxon>eudicotyledons</taxon>
        <taxon>Gunneridae</taxon>
        <taxon>Pentapetalae</taxon>
        <taxon>rosids</taxon>
        <taxon>fabids</taxon>
        <taxon>Malpighiales</taxon>
        <taxon>Rhizophoraceae</taxon>
        <taxon>Rhizophora</taxon>
    </lineage>
</organism>